<keyword evidence="3" id="KW-1185">Reference proteome</keyword>
<feature type="transmembrane region" description="Helical" evidence="1">
    <location>
        <begin position="116"/>
        <end position="136"/>
    </location>
</feature>
<comment type="caution">
    <text evidence="2">The sequence shown here is derived from an EMBL/GenBank/DDBJ whole genome shotgun (WGS) entry which is preliminary data.</text>
</comment>
<keyword evidence="1" id="KW-0472">Membrane</keyword>
<name>A0ABS9IBY7_9PSED</name>
<gene>
    <name evidence="2" type="ORF">L4G47_22170</name>
</gene>
<protein>
    <submittedName>
        <fullName evidence="2">Uncharacterized protein</fullName>
    </submittedName>
</protein>
<evidence type="ECO:0000313" key="2">
    <source>
        <dbReference type="EMBL" id="MCF7544904.1"/>
    </source>
</evidence>
<accession>A0ABS9IBY7</accession>
<sequence length="146" mass="16100">MTAELHISDQISLKATEESAKLDQFLLGATMAICAYLAQNNVYMPIGMNRGTVMIGCMLIFATSAALGFMRLNTVVKVYQKNALLVGTTDKTKALKYDAACQRLLRRCRRYGHIRNVLLFIGLAYYIAAKVGASYYCQGCMPNLPG</sequence>
<dbReference type="RefSeq" id="WP_237254248.1">
    <property type="nucleotide sequence ID" value="NZ_JAKJXH010000028.1"/>
</dbReference>
<evidence type="ECO:0000256" key="1">
    <source>
        <dbReference type="SAM" id="Phobius"/>
    </source>
</evidence>
<keyword evidence="1" id="KW-0812">Transmembrane</keyword>
<feature type="transmembrane region" description="Helical" evidence="1">
    <location>
        <begin position="51"/>
        <end position="72"/>
    </location>
</feature>
<reference evidence="2" key="1">
    <citation type="submission" date="2022-01" db="EMBL/GenBank/DDBJ databases">
        <title>Pseudomonas sp. nov. isolated from Antarctic regolith.</title>
        <authorList>
            <person name="Novakova D."/>
            <person name="Sedlar K."/>
        </authorList>
    </citation>
    <scope>NUCLEOTIDE SEQUENCE</scope>
    <source>
        <strain evidence="2">P2647</strain>
    </source>
</reference>
<proteinExistence type="predicted"/>
<keyword evidence="1" id="KW-1133">Transmembrane helix</keyword>
<organism evidence="2 3">
    <name type="scientific">Pseudomonas petrae</name>
    <dbReference type="NCBI Taxonomy" id="2912190"/>
    <lineage>
        <taxon>Bacteria</taxon>
        <taxon>Pseudomonadati</taxon>
        <taxon>Pseudomonadota</taxon>
        <taxon>Gammaproteobacteria</taxon>
        <taxon>Pseudomonadales</taxon>
        <taxon>Pseudomonadaceae</taxon>
        <taxon>Pseudomonas</taxon>
    </lineage>
</organism>
<dbReference type="EMBL" id="JAKJXH010000028">
    <property type="protein sequence ID" value="MCF7544904.1"/>
    <property type="molecule type" value="Genomic_DNA"/>
</dbReference>
<dbReference type="Proteomes" id="UP001162905">
    <property type="component" value="Unassembled WGS sequence"/>
</dbReference>
<feature type="transmembrane region" description="Helical" evidence="1">
    <location>
        <begin position="22"/>
        <end position="39"/>
    </location>
</feature>
<evidence type="ECO:0000313" key="3">
    <source>
        <dbReference type="Proteomes" id="UP001162905"/>
    </source>
</evidence>